<comment type="caution">
    <text evidence="1">The sequence shown here is derived from an EMBL/GenBank/DDBJ whole genome shotgun (WGS) entry which is preliminary data.</text>
</comment>
<gene>
    <name evidence="1" type="ORF">TKK_002612</name>
</gene>
<name>A0ABD2XID0_9HYME</name>
<evidence type="ECO:0000313" key="1">
    <source>
        <dbReference type="EMBL" id="KAL3404971.1"/>
    </source>
</evidence>
<protein>
    <submittedName>
        <fullName evidence="1">Uncharacterized protein</fullName>
    </submittedName>
</protein>
<dbReference type="EMBL" id="JBJJXI010000022">
    <property type="protein sequence ID" value="KAL3404971.1"/>
    <property type="molecule type" value="Genomic_DNA"/>
</dbReference>
<dbReference type="Proteomes" id="UP001627154">
    <property type="component" value="Unassembled WGS sequence"/>
</dbReference>
<evidence type="ECO:0000313" key="2">
    <source>
        <dbReference type="Proteomes" id="UP001627154"/>
    </source>
</evidence>
<sequence length="181" mass="21664">MVVTKDYLHELEFKLHGLCCFNQYENDRTSTSVEDEDDEKSTDWMEIEDSFMLQPLFCDYEVCIPSKFTLAALTIIQYYYVIRMFIGSLKVYEIRLLEDCHKEIWNEAESNEICSFCKKTRGEPAAKLLEFWEKGEEHDWPNYQYKSSNLKVFDFKTLYDPSNFDWEESLFGKKQKFVSAY</sequence>
<organism evidence="1 2">
    <name type="scientific">Trichogramma kaykai</name>
    <dbReference type="NCBI Taxonomy" id="54128"/>
    <lineage>
        <taxon>Eukaryota</taxon>
        <taxon>Metazoa</taxon>
        <taxon>Ecdysozoa</taxon>
        <taxon>Arthropoda</taxon>
        <taxon>Hexapoda</taxon>
        <taxon>Insecta</taxon>
        <taxon>Pterygota</taxon>
        <taxon>Neoptera</taxon>
        <taxon>Endopterygota</taxon>
        <taxon>Hymenoptera</taxon>
        <taxon>Apocrita</taxon>
        <taxon>Proctotrupomorpha</taxon>
        <taxon>Chalcidoidea</taxon>
        <taxon>Trichogrammatidae</taxon>
        <taxon>Trichogramma</taxon>
    </lineage>
</organism>
<dbReference type="AlphaFoldDB" id="A0ABD2XID0"/>
<proteinExistence type="predicted"/>
<keyword evidence="2" id="KW-1185">Reference proteome</keyword>
<reference evidence="1 2" key="1">
    <citation type="journal article" date="2024" name="bioRxiv">
        <title>A reference genome for Trichogramma kaykai: A tiny desert-dwelling parasitoid wasp with competing sex-ratio distorters.</title>
        <authorList>
            <person name="Culotta J."/>
            <person name="Lindsey A.R."/>
        </authorList>
    </citation>
    <scope>NUCLEOTIDE SEQUENCE [LARGE SCALE GENOMIC DNA]</scope>
    <source>
        <strain evidence="1 2">KSX58</strain>
    </source>
</reference>
<accession>A0ABD2XID0</accession>